<feature type="region of interest" description="Disordered" evidence="1">
    <location>
        <begin position="192"/>
        <end position="222"/>
    </location>
</feature>
<gene>
    <name evidence="2" type="ORF">AB675_3245</name>
</gene>
<organism evidence="2 3">
    <name type="scientific">Cyphellophora attinorum</name>
    <dbReference type="NCBI Taxonomy" id="1664694"/>
    <lineage>
        <taxon>Eukaryota</taxon>
        <taxon>Fungi</taxon>
        <taxon>Dikarya</taxon>
        <taxon>Ascomycota</taxon>
        <taxon>Pezizomycotina</taxon>
        <taxon>Eurotiomycetes</taxon>
        <taxon>Chaetothyriomycetidae</taxon>
        <taxon>Chaetothyriales</taxon>
        <taxon>Cyphellophoraceae</taxon>
        <taxon>Cyphellophora</taxon>
    </lineage>
</organism>
<dbReference type="Gene3D" id="2.130.10.10">
    <property type="entry name" value="YVTN repeat-like/Quinoprotein amine dehydrogenase"/>
    <property type="match status" value="1"/>
</dbReference>
<evidence type="ECO:0000256" key="1">
    <source>
        <dbReference type="SAM" id="MobiDB-lite"/>
    </source>
</evidence>
<name>A0A0N1HPL3_9EURO</name>
<protein>
    <submittedName>
        <fullName evidence="2">Uncharacterized protein</fullName>
    </submittedName>
</protein>
<evidence type="ECO:0000313" key="2">
    <source>
        <dbReference type="EMBL" id="KPI39700.1"/>
    </source>
</evidence>
<dbReference type="OrthoDB" id="308449at2759"/>
<accession>A0A0N1HPL3</accession>
<dbReference type="SUPFAM" id="SSF50978">
    <property type="entry name" value="WD40 repeat-like"/>
    <property type="match status" value="1"/>
</dbReference>
<dbReference type="Proteomes" id="UP000038010">
    <property type="component" value="Unassembled WGS sequence"/>
</dbReference>
<comment type="caution">
    <text evidence="2">The sequence shown here is derived from an EMBL/GenBank/DDBJ whole genome shotgun (WGS) entry which is preliminary data.</text>
</comment>
<dbReference type="VEuPathDB" id="FungiDB:AB675_3245"/>
<dbReference type="PANTHER" id="PTHR44675">
    <property type="entry name" value="PAK1 INTERACTING PROTEIN 1"/>
    <property type="match status" value="1"/>
</dbReference>
<reference evidence="2 3" key="1">
    <citation type="submission" date="2015-06" db="EMBL/GenBank/DDBJ databases">
        <title>Draft genome of the ant-associated black yeast Phialophora attae CBS 131958.</title>
        <authorList>
            <person name="Moreno L.F."/>
            <person name="Stielow B.J."/>
            <person name="de Hoog S."/>
            <person name="Vicente V.A."/>
            <person name="Weiss V.A."/>
            <person name="de Vries M."/>
            <person name="Cruz L.M."/>
            <person name="Souza E.M."/>
        </authorList>
    </citation>
    <scope>NUCLEOTIDE SEQUENCE [LARGE SCALE GENOMIC DNA]</scope>
    <source>
        <strain evidence="2 3">CBS 131958</strain>
    </source>
</reference>
<dbReference type="EMBL" id="LFJN01000014">
    <property type="protein sequence ID" value="KPI39700.1"/>
    <property type="molecule type" value="Genomic_DNA"/>
</dbReference>
<dbReference type="PANTHER" id="PTHR44675:SF1">
    <property type="entry name" value="P21-ACTIVATED PROTEIN KINASE-INTERACTING PROTEIN 1"/>
    <property type="match status" value="1"/>
</dbReference>
<dbReference type="InterPro" id="IPR015943">
    <property type="entry name" value="WD40/YVTN_repeat-like_dom_sf"/>
</dbReference>
<keyword evidence="3" id="KW-1185">Reference proteome</keyword>
<dbReference type="RefSeq" id="XP_017999663.1">
    <property type="nucleotide sequence ID" value="XM_018143277.1"/>
</dbReference>
<dbReference type="InterPro" id="IPR036322">
    <property type="entry name" value="WD40_repeat_dom_sf"/>
</dbReference>
<proteinExistence type="predicted"/>
<dbReference type="STRING" id="1664694.A0A0N1HPL3"/>
<sequence length="222" mass="23970">MLEGVKETKHSTGEGRRVRWSPSGSDFVVAFERGAVVFGEDSKARCRIIATPPSKIHQLWWGLFGTKEVIAISTEDGRVVFFDPTTTQDAPDDNNLPLARAVWQIGGRAAGVSGRVKDFEVLALDTEDGSVSAVVVTASSDGAVRVWYVDAEQLAQGSSKADVKQIGTLVGTHDTGDRITCLRAFVMLPPQEDDDFQDNEVDEFGGFNGEEDSSLSGSEDET</sequence>
<dbReference type="InterPro" id="IPR051959">
    <property type="entry name" value="PAK1-Kinase_Regulator"/>
</dbReference>
<dbReference type="AlphaFoldDB" id="A0A0N1HPL3"/>
<evidence type="ECO:0000313" key="3">
    <source>
        <dbReference type="Proteomes" id="UP000038010"/>
    </source>
</evidence>
<dbReference type="GeneID" id="28735157"/>